<protein>
    <submittedName>
        <fullName evidence="2">Uncharacterized protein</fullName>
    </submittedName>
</protein>
<proteinExistence type="predicted"/>
<comment type="caution">
    <text evidence="2">The sequence shown here is derived from an EMBL/GenBank/DDBJ whole genome shotgun (WGS) entry which is preliminary data.</text>
</comment>
<dbReference type="AlphaFoldDB" id="A0A7X0J511"/>
<dbReference type="EMBL" id="JACHCC010000008">
    <property type="protein sequence ID" value="MBB6500993.1"/>
    <property type="molecule type" value="Genomic_DNA"/>
</dbReference>
<dbReference type="RefSeq" id="WP_184626325.1">
    <property type="nucleotide sequence ID" value="NZ_JACHCC010000008.1"/>
</dbReference>
<evidence type="ECO:0000256" key="1">
    <source>
        <dbReference type="SAM" id="MobiDB-lite"/>
    </source>
</evidence>
<feature type="compositionally biased region" description="Polar residues" evidence="1">
    <location>
        <begin position="45"/>
        <end position="55"/>
    </location>
</feature>
<dbReference type="Proteomes" id="UP000521017">
    <property type="component" value="Unassembled WGS sequence"/>
</dbReference>
<name>A0A7X0J511_9SPHI</name>
<feature type="region of interest" description="Disordered" evidence="1">
    <location>
        <begin position="39"/>
        <end position="68"/>
    </location>
</feature>
<accession>A0A7X0J511</accession>
<gene>
    <name evidence="2" type="ORF">HDF25_003156</name>
</gene>
<sequence length="68" mass="7638">MNMRNNNEEKTERYFKPKYITPAMEVILVELEEGIAAGSGRALPASSSTPVNETWDNADVTPDQPINW</sequence>
<evidence type="ECO:0000313" key="3">
    <source>
        <dbReference type="Proteomes" id="UP000521017"/>
    </source>
</evidence>
<organism evidence="2 3">
    <name type="scientific">Pedobacter cryoconitis</name>
    <dbReference type="NCBI Taxonomy" id="188932"/>
    <lineage>
        <taxon>Bacteria</taxon>
        <taxon>Pseudomonadati</taxon>
        <taxon>Bacteroidota</taxon>
        <taxon>Sphingobacteriia</taxon>
        <taxon>Sphingobacteriales</taxon>
        <taxon>Sphingobacteriaceae</taxon>
        <taxon>Pedobacter</taxon>
    </lineage>
</organism>
<evidence type="ECO:0000313" key="2">
    <source>
        <dbReference type="EMBL" id="MBB6500993.1"/>
    </source>
</evidence>
<reference evidence="2 3" key="1">
    <citation type="submission" date="2020-08" db="EMBL/GenBank/DDBJ databases">
        <title>Genomic Encyclopedia of Type Strains, Phase IV (KMG-V): Genome sequencing to study the core and pangenomes of soil and plant-associated prokaryotes.</title>
        <authorList>
            <person name="Whitman W."/>
        </authorList>
    </citation>
    <scope>NUCLEOTIDE SEQUENCE [LARGE SCALE GENOMIC DNA]</scope>
    <source>
        <strain evidence="2 3">M2T3</strain>
    </source>
</reference>